<dbReference type="InterPro" id="IPR043502">
    <property type="entry name" value="DNA/RNA_pol_sf"/>
</dbReference>
<dbReference type="InterPro" id="IPR001098">
    <property type="entry name" value="DNA-dir_DNA_pol_A_palm_dom"/>
</dbReference>
<evidence type="ECO:0000256" key="7">
    <source>
        <dbReference type="ARBA" id="ARBA00022695"/>
    </source>
</evidence>
<name>A0A429XSS0_9RICK</name>
<keyword evidence="12 18" id="KW-0269">Exonuclease</keyword>
<evidence type="ECO:0000256" key="16">
    <source>
        <dbReference type="ARBA" id="ARBA00049244"/>
    </source>
</evidence>
<proteinExistence type="inferred from homology"/>
<dbReference type="NCBIfam" id="TIGR00593">
    <property type="entry name" value="pola"/>
    <property type="match status" value="1"/>
</dbReference>
<keyword evidence="10 18" id="KW-0227">DNA damage</keyword>
<dbReference type="InterPro" id="IPR019760">
    <property type="entry name" value="DNA-dir_DNA_pol_A_CS"/>
</dbReference>
<dbReference type="SUPFAM" id="SSF56672">
    <property type="entry name" value="DNA/RNA polymerases"/>
    <property type="match status" value="1"/>
</dbReference>
<dbReference type="PRINTS" id="PR00868">
    <property type="entry name" value="DNAPOLI"/>
</dbReference>
<dbReference type="EC" id="2.7.7.7" evidence="4 17"/>
<dbReference type="InterPro" id="IPR012337">
    <property type="entry name" value="RNaseH-like_sf"/>
</dbReference>
<dbReference type="Gene3D" id="1.10.150.20">
    <property type="entry name" value="5' to 3' exonuclease, C-terminal subdomain"/>
    <property type="match status" value="2"/>
</dbReference>
<dbReference type="InterPro" id="IPR002298">
    <property type="entry name" value="DNA_polymerase_A"/>
</dbReference>
<comment type="similarity">
    <text evidence="2 18">Belongs to the DNA polymerase type-A family.</text>
</comment>
<keyword evidence="13 18" id="KW-0239">DNA-directed DNA polymerase</keyword>
<dbReference type="Gene3D" id="1.20.1060.10">
    <property type="entry name" value="Taq DNA Polymerase, Chain T, domain 4"/>
    <property type="match status" value="1"/>
</dbReference>
<dbReference type="Pfam" id="PF02739">
    <property type="entry name" value="5_3_exonuc_N"/>
    <property type="match status" value="1"/>
</dbReference>
<dbReference type="GO" id="GO:0008409">
    <property type="term" value="F:5'-3' exonuclease activity"/>
    <property type="evidence" value="ECO:0007669"/>
    <property type="project" value="UniProtKB-UniRule"/>
</dbReference>
<dbReference type="InterPro" id="IPR036279">
    <property type="entry name" value="5-3_exonuclease_C_sf"/>
</dbReference>
<evidence type="ECO:0000259" key="20">
    <source>
        <dbReference type="SMART" id="SM00482"/>
    </source>
</evidence>
<dbReference type="RefSeq" id="WP_126044398.1">
    <property type="nucleotide sequence ID" value="NZ_RXFM01000013.1"/>
</dbReference>
<evidence type="ECO:0000313" key="22">
    <source>
        <dbReference type="Proteomes" id="UP000279470"/>
    </source>
</evidence>
<evidence type="ECO:0000256" key="15">
    <source>
        <dbReference type="ARBA" id="ARBA00023204"/>
    </source>
</evidence>
<dbReference type="SMART" id="SM00475">
    <property type="entry name" value="53EXOc"/>
    <property type="match status" value="1"/>
</dbReference>
<dbReference type="SUPFAM" id="SSF47807">
    <property type="entry name" value="5' to 3' exonuclease, C-terminal subdomain"/>
    <property type="match status" value="1"/>
</dbReference>
<dbReference type="SMART" id="SM00279">
    <property type="entry name" value="HhH2"/>
    <property type="match status" value="1"/>
</dbReference>
<keyword evidence="6 18" id="KW-0808">Transferase</keyword>
<dbReference type="CDD" id="cd08637">
    <property type="entry name" value="DNA_pol_A_pol_I_C"/>
    <property type="match status" value="1"/>
</dbReference>
<dbReference type="InterPro" id="IPR020046">
    <property type="entry name" value="5-3_exonucl_a-hlix_arch_N"/>
</dbReference>
<keyword evidence="22" id="KW-1185">Reference proteome</keyword>
<evidence type="ECO:0000256" key="12">
    <source>
        <dbReference type="ARBA" id="ARBA00022839"/>
    </source>
</evidence>
<dbReference type="FunFam" id="1.10.150.20:FF:000003">
    <property type="entry name" value="DNA polymerase I"/>
    <property type="match status" value="1"/>
</dbReference>
<dbReference type="AlphaFoldDB" id="A0A429XSS0"/>
<keyword evidence="14 18" id="KW-0238">DNA-binding</keyword>
<dbReference type="GO" id="GO:0003887">
    <property type="term" value="F:DNA-directed DNA polymerase activity"/>
    <property type="evidence" value="ECO:0007669"/>
    <property type="project" value="UniProtKB-UniRule"/>
</dbReference>
<dbReference type="Pfam" id="PF00476">
    <property type="entry name" value="DNA_pol_A"/>
    <property type="match status" value="1"/>
</dbReference>
<accession>A0A429XSS0</accession>
<keyword evidence="9" id="KW-0540">Nuclease</keyword>
<keyword evidence="7 18" id="KW-0548">Nucleotidyltransferase</keyword>
<dbReference type="InterPro" id="IPR020045">
    <property type="entry name" value="DNA_polI_H3TH"/>
</dbReference>
<dbReference type="InterPro" id="IPR036397">
    <property type="entry name" value="RNaseH_sf"/>
</dbReference>
<dbReference type="PANTHER" id="PTHR10133">
    <property type="entry name" value="DNA POLYMERASE I"/>
    <property type="match status" value="1"/>
</dbReference>
<dbReference type="Pfam" id="PF01367">
    <property type="entry name" value="5_3_exonuc"/>
    <property type="match status" value="1"/>
</dbReference>
<dbReference type="FunFam" id="1.10.150.20:FF:000002">
    <property type="entry name" value="DNA polymerase I"/>
    <property type="match status" value="1"/>
</dbReference>
<evidence type="ECO:0000256" key="5">
    <source>
        <dbReference type="ARBA" id="ARBA00020311"/>
    </source>
</evidence>
<dbReference type="SUPFAM" id="SSF88723">
    <property type="entry name" value="PIN domain-like"/>
    <property type="match status" value="1"/>
</dbReference>
<dbReference type="SMART" id="SM00482">
    <property type="entry name" value="POLAc"/>
    <property type="match status" value="1"/>
</dbReference>
<protein>
    <recommendedName>
        <fullName evidence="5 17">DNA polymerase I</fullName>
        <ecNumber evidence="4 17">2.7.7.7</ecNumber>
    </recommendedName>
</protein>
<comment type="function">
    <text evidence="1 18">In addition to polymerase activity, this DNA polymerase exhibits 5'-3' exonuclease activity.</text>
</comment>
<evidence type="ECO:0000256" key="10">
    <source>
        <dbReference type="ARBA" id="ARBA00022763"/>
    </source>
</evidence>
<dbReference type="InterPro" id="IPR029060">
    <property type="entry name" value="PIN-like_dom_sf"/>
</dbReference>
<evidence type="ECO:0000256" key="2">
    <source>
        <dbReference type="ARBA" id="ARBA00007705"/>
    </source>
</evidence>
<dbReference type="InterPro" id="IPR018320">
    <property type="entry name" value="DNA_polymerase_1"/>
</dbReference>
<feature type="domain" description="DNA-directed DNA polymerase family A palm" evidence="20">
    <location>
        <begin position="616"/>
        <end position="817"/>
    </location>
</feature>
<dbReference type="GO" id="GO:0003677">
    <property type="term" value="F:DNA binding"/>
    <property type="evidence" value="ECO:0007669"/>
    <property type="project" value="UniProtKB-UniRule"/>
</dbReference>
<keyword evidence="8 18" id="KW-0235">DNA replication</keyword>
<evidence type="ECO:0000259" key="19">
    <source>
        <dbReference type="SMART" id="SM00475"/>
    </source>
</evidence>
<dbReference type="Gene3D" id="3.30.420.10">
    <property type="entry name" value="Ribonuclease H-like superfamily/Ribonuclease H"/>
    <property type="match status" value="1"/>
</dbReference>
<dbReference type="CDD" id="cd09898">
    <property type="entry name" value="H3TH_53EXO"/>
    <property type="match status" value="1"/>
</dbReference>
<evidence type="ECO:0000256" key="1">
    <source>
        <dbReference type="ARBA" id="ARBA00002703"/>
    </source>
</evidence>
<evidence type="ECO:0000256" key="9">
    <source>
        <dbReference type="ARBA" id="ARBA00022722"/>
    </source>
</evidence>
<dbReference type="Proteomes" id="UP000279470">
    <property type="component" value="Unassembled WGS sequence"/>
</dbReference>
<feature type="domain" description="5'-3' exonuclease" evidence="19">
    <location>
        <begin position="1"/>
        <end position="256"/>
    </location>
</feature>
<keyword evidence="15 18" id="KW-0234">DNA repair</keyword>
<evidence type="ECO:0000256" key="17">
    <source>
        <dbReference type="NCBIfam" id="TIGR00593"/>
    </source>
</evidence>
<dbReference type="SUPFAM" id="SSF53098">
    <property type="entry name" value="Ribonuclease H-like"/>
    <property type="match status" value="1"/>
</dbReference>
<comment type="catalytic activity">
    <reaction evidence="16 18">
        <text>DNA(n) + a 2'-deoxyribonucleoside 5'-triphosphate = DNA(n+1) + diphosphate</text>
        <dbReference type="Rhea" id="RHEA:22508"/>
        <dbReference type="Rhea" id="RHEA-COMP:17339"/>
        <dbReference type="Rhea" id="RHEA-COMP:17340"/>
        <dbReference type="ChEBI" id="CHEBI:33019"/>
        <dbReference type="ChEBI" id="CHEBI:61560"/>
        <dbReference type="ChEBI" id="CHEBI:173112"/>
        <dbReference type="EC" id="2.7.7.7"/>
    </reaction>
</comment>
<evidence type="ECO:0000256" key="11">
    <source>
        <dbReference type="ARBA" id="ARBA00022801"/>
    </source>
</evidence>
<dbReference type="GO" id="GO:0006302">
    <property type="term" value="P:double-strand break repair"/>
    <property type="evidence" value="ECO:0007669"/>
    <property type="project" value="TreeGrafter"/>
</dbReference>
<evidence type="ECO:0000256" key="4">
    <source>
        <dbReference type="ARBA" id="ARBA00012417"/>
    </source>
</evidence>
<organism evidence="21 22">
    <name type="scientific">Candidatus Aquarickettsia rohweri</name>
    <dbReference type="NCBI Taxonomy" id="2602574"/>
    <lineage>
        <taxon>Bacteria</taxon>
        <taxon>Pseudomonadati</taxon>
        <taxon>Pseudomonadota</taxon>
        <taxon>Alphaproteobacteria</taxon>
        <taxon>Rickettsiales</taxon>
        <taxon>Candidatus Midichloriaceae</taxon>
        <taxon>Candidatus Aquarickettsia</taxon>
    </lineage>
</organism>
<sequence>MSLCIVDGYNFVFRAFHSLPPLTTSKDIPVGAVYGFINMLARLIEDNDCEMLAIALDSGKITFRNDIYPEYKAHRDEPDEDLKIQFPIIREAIEAFGIKAIEVPGFEADDIIATYTTLALKNDFKVRIISSDKDLIQLMQDKVEIFDPLKKKHITSDIVLEKYGIKHTQMIDYLSLVGDASDNIPGVKKVGPKTAAKLLKQFNTLENAYDNIEKVEPVRIQALLNDSKKEAFLSKKLVTLDHEVKVPFNIEELKFTNIDEDKLSNFLNKYEFKSLNTKKLINSKNNSTNNVKTVNSKSISLDELCKLQLDIEKFGKFCFHVHENVFFCYFGDNLYKINLDNQLNLLSFEDKNNNSLNNIIQKLKNVFEATSIKKICFDAKSIIHICNNLDIKFISFDDISLLSYVLHTGKQKINLENLIEHYNISYKNYDAFCIYLLHETLKSQLAKERKFEIYEAIENPLLSLLVKIENKGIKVDKDLLVNLGIKFEKKLKLVQEEIYQLSDEEFNIGSPKQIGEILFDKLKLEGGKKSKKSGSYITDAETLEKHASSGILIAEKILEWRHYSKLISTYINALQKAINKSDGRIHTTFSLTTTSTARLSSHDPNLQNIPIRTNDGNQIRKAFIAKENHLIVSGDYSQIELRILADIANINSLKEAFKNKKDIHSITASQIFNIPLEEVNSEYRRKAKAINFGIIYGQSAYGLANSLQISREEAFSYIESYFKQYPGIKEYMDTTIQFAKKHGYVKTLMGRKCYVENINDRNYNLRNFAERAAINAPIQGTASEIIKKAMVSLSSKLQDFLILQIHDELLFEIPKNIVEESCIKIKNTMMNAFKLSIPIDVEISYGESWYDAK</sequence>
<dbReference type="InterPro" id="IPR008918">
    <property type="entry name" value="HhH2"/>
</dbReference>
<dbReference type="FunFam" id="1.20.1060.10:FF:000001">
    <property type="entry name" value="DNA polymerase I"/>
    <property type="match status" value="1"/>
</dbReference>
<comment type="subunit">
    <text evidence="3">Single-chain monomer with multiple functions.</text>
</comment>
<evidence type="ECO:0000256" key="3">
    <source>
        <dbReference type="ARBA" id="ARBA00011541"/>
    </source>
</evidence>
<dbReference type="Gene3D" id="3.40.50.1010">
    <property type="entry name" value="5'-nuclease"/>
    <property type="match status" value="1"/>
</dbReference>
<evidence type="ECO:0000313" key="21">
    <source>
        <dbReference type="EMBL" id="RST70288.1"/>
    </source>
</evidence>
<evidence type="ECO:0000256" key="18">
    <source>
        <dbReference type="RuleBase" id="RU004460"/>
    </source>
</evidence>
<evidence type="ECO:0000256" key="8">
    <source>
        <dbReference type="ARBA" id="ARBA00022705"/>
    </source>
</evidence>
<evidence type="ECO:0000256" key="13">
    <source>
        <dbReference type="ARBA" id="ARBA00022932"/>
    </source>
</evidence>
<comment type="caution">
    <text evidence="21">The sequence shown here is derived from an EMBL/GenBank/DDBJ whole genome shotgun (WGS) entry which is preliminary data.</text>
</comment>
<dbReference type="PROSITE" id="PS00447">
    <property type="entry name" value="DNA_POLYMERASE_A"/>
    <property type="match status" value="1"/>
</dbReference>
<dbReference type="Gene3D" id="3.30.70.370">
    <property type="match status" value="1"/>
</dbReference>
<keyword evidence="11 18" id="KW-0378">Hydrolase</keyword>
<evidence type="ECO:0000256" key="14">
    <source>
        <dbReference type="ARBA" id="ARBA00023125"/>
    </source>
</evidence>
<dbReference type="GO" id="GO:0006261">
    <property type="term" value="P:DNA-templated DNA replication"/>
    <property type="evidence" value="ECO:0007669"/>
    <property type="project" value="UniProtKB-UniRule"/>
</dbReference>
<dbReference type="EMBL" id="RXFM01000013">
    <property type="protein sequence ID" value="RST70288.1"/>
    <property type="molecule type" value="Genomic_DNA"/>
</dbReference>
<dbReference type="CDD" id="cd09859">
    <property type="entry name" value="PIN_53EXO"/>
    <property type="match status" value="1"/>
</dbReference>
<gene>
    <name evidence="18 21" type="primary">polA</name>
    <name evidence="21" type="ORF">EIC27_01520</name>
</gene>
<dbReference type="PANTHER" id="PTHR10133:SF27">
    <property type="entry name" value="DNA POLYMERASE NU"/>
    <property type="match status" value="1"/>
</dbReference>
<evidence type="ECO:0000256" key="6">
    <source>
        <dbReference type="ARBA" id="ARBA00022679"/>
    </source>
</evidence>
<dbReference type="OrthoDB" id="9806424at2"/>
<dbReference type="InterPro" id="IPR002421">
    <property type="entry name" value="5-3_exonuclease"/>
</dbReference>
<reference evidence="22" key="1">
    <citation type="submission" date="2018-11" db="EMBL/GenBank/DDBJ databases">
        <title>Phylogenetic, genomic, and biogeographic characterization of a novel and ubiquitous marine invertebrate-associated Rickettsiales parasite, Candidatus Marinoinvertebrata rohwerii, gen. nov., sp. nov.</title>
        <authorList>
            <person name="Klinges J.G."/>
            <person name="Rosales S.M."/>
            <person name="Mcminds R."/>
            <person name="Shaver E.C."/>
            <person name="Shantz A."/>
            <person name="Peters E.C."/>
            <person name="Burkepile D.E."/>
            <person name="Silliman B.R."/>
            <person name="Vega Thurber R.L."/>
        </authorList>
    </citation>
    <scope>NUCLEOTIDE SEQUENCE [LARGE SCALE GENOMIC DNA]</scope>
    <source>
        <strain evidence="22">a_cerv_44</strain>
    </source>
</reference>